<dbReference type="InterPro" id="IPR013325">
    <property type="entry name" value="RNA_pol_sigma_r2"/>
</dbReference>
<accession>A0A975IY40</accession>
<organism evidence="6 7">
    <name type="scientific">Luteolibacter ambystomatis</name>
    <dbReference type="NCBI Taxonomy" id="2824561"/>
    <lineage>
        <taxon>Bacteria</taxon>
        <taxon>Pseudomonadati</taxon>
        <taxon>Verrucomicrobiota</taxon>
        <taxon>Verrucomicrobiia</taxon>
        <taxon>Verrucomicrobiales</taxon>
        <taxon>Verrucomicrobiaceae</taxon>
        <taxon>Luteolibacter</taxon>
    </lineage>
</organism>
<feature type="domain" description="RNA polymerase sigma-70 region 2" evidence="5">
    <location>
        <begin position="15"/>
        <end position="82"/>
    </location>
</feature>
<proteinExistence type="inferred from homology"/>
<dbReference type="PANTHER" id="PTHR43133">
    <property type="entry name" value="RNA POLYMERASE ECF-TYPE SIGMA FACTO"/>
    <property type="match status" value="1"/>
</dbReference>
<dbReference type="NCBIfam" id="TIGR02937">
    <property type="entry name" value="sigma70-ECF"/>
    <property type="match status" value="1"/>
</dbReference>
<evidence type="ECO:0000256" key="2">
    <source>
        <dbReference type="ARBA" id="ARBA00023015"/>
    </source>
</evidence>
<dbReference type="SUPFAM" id="SSF88659">
    <property type="entry name" value="Sigma3 and sigma4 domains of RNA polymerase sigma factors"/>
    <property type="match status" value="1"/>
</dbReference>
<keyword evidence="4" id="KW-0804">Transcription</keyword>
<evidence type="ECO:0000259" key="5">
    <source>
        <dbReference type="Pfam" id="PF04542"/>
    </source>
</evidence>
<dbReference type="Proteomes" id="UP000676169">
    <property type="component" value="Chromosome"/>
</dbReference>
<dbReference type="NCBIfam" id="TIGR02989">
    <property type="entry name" value="Sig-70_gvs1"/>
    <property type="match status" value="1"/>
</dbReference>
<dbReference type="GO" id="GO:0016987">
    <property type="term" value="F:sigma factor activity"/>
    <property type="evidence" value="ECO:0007669"/>
    <property type="project" value="UniProtKB-KW"/>
</dbReference>
<dbReference type="Gene3D" id="1.10.1740.10">
    <property type="match status" value="1"/>
</dbReference>
<dbReference type="EMBL" id="CP073100">
    <property type="protein sequence ID" value="QUE49483.1"/>
    <property type="molecule type" value="Genomic_DNA"/>
</dbReference>
<evidence type="ECO:0000256" key="3">
    <source>
        <dbReference type="ARBA" id="ARBA00023082"/>
    </source>
</evidence>
<dbReference type="PANTHER" id="PTHR43133:SF51">
    <property type="entry name" value="RNA POLYMERASE SIGMA FACTOR"/>
    <property type="match status" value="1"/>
</dbReference>
<gene>
    <name evidence="6" type="ORF">KBB96_11425</name>
</gene>
<dbReference type="InterPro" id="IPR014284">
    <property type="entry name" value="RNA_pol_sigma-70_dom"/>
</dbReference>
<evidence type="ECO:0000256" key="1">
    <source>
        <dbReference type="ARBA" id="ARBA00010641"/>
    </source>
</evidence>
<keyword evidence="7" id="KW-1185">Reference proteome</keyword>
<dbReference type="InterPro" id="IPR007627">
    <property type="entry name" value="RNA_pol_sigma70_r2"/>
</dbReference>
<name>A0A975IY40_9BACT</name>
<dbReference type="KEGG" id="lamb:KBB96_11425"/>
<dbReference type="RefSeq" id="WP_211629572.1">
    <property type="nucleotide sequence ID" value="NZ_CP073100.1"/>
</dbReference>
<sequence>MEYPPANSQEHLVALITRHQGALRGYIQSLMPVDDRLVDDVLQETNLILWRKAEEYDAARPFMPWACRIAFFQVKSARRDVARDRHVFDSELVDQLAAEEFDDDEATGALDHALQECLGQLPPEKRALILERYHPEASVGGLAAARGQTPNAISLELHRIRHLLEVCVERKLVHSLP</sequence>
<dbReference type="AlphaFoldDB" id="A0A975IY40"/>
<comment type="similarity">
    <text evidence="1">Belongs to the sigma-70 factor family. ECF subfamily.</text>
</comment>
<dbReference type="SUPFAM" id="SSF88946">
    <property type="entry name" value="Sigma2 domain of RNA polymerase sigma factors"/>
    <property type="match status" value="1"/>
</dbReference>
<dbReference type="InterPro" id="IPR014331">
    <property type="entry name" value="RNA_pol_sigma70_ECF_RHOBA"/>
</dbReference>
<reference evidence="6" key="1">
    <citation type="submission" date="2021-04" db="EMBL/GenBank/DDBJ databases">
        <title>Luteolibacter sp. 32A isolated from the skin of an Anderson's salamander (Ambystoma andersonii).</title>
        <authorList>
            <person name="Spergser J."/>
            <person name="Busse H.-J."/>
        </authorList>
    </citation>
    <scope>NUCLEOTIDE SEQUENCE</scope>
    <source>
        <strain evidence="6">32A</strain>
    </source>
</reference>
<evidence type="ECO:0000256" key="4">
    <source>
        <dbReference type="ARBA" id="ARBA00023163"/>
    </source>
</evidence>
<protein>
    <submittedName>
        <fullName evidence="6">Sigma-70 family RNA polymerase sigma factor</fullName>
    </submittedName>
</protein>
<dbReference type="InterPro" id="IPR039425">
    <property type="entry name" value="RNA_pol_sigma-70-like"/>
</dbReference>
<keyword evidence="2" id="KW-0805">Transcription regulation</keyword>
<evidence type="ECO:0000313" key="6">
    <source>
        <dbReference type="EMBL" id="QUE49483.1"/>
    </source>
</evidence>
<dbReference type="GO" id="GO:0006352">
    <property type="term" value="P:DNA-templated transcription initiation"/>
    <property type="evidence" value="ECO:0007669"/>
    <property type="project" value="InterPro"/>
</dbReference>
<dbReference type="Gene3D" id="1.10.10.10">
    <property type="entry name" value="Winged helix-like DNA-binding domain superfamily/Winged helix DNA-binding domain"/>
    <property type="match status" value="1"/>
</dbReference>
<dbReference type="Pfam" id="PF04542">
    <property type="entry name" value="Sigma70_r2"/>
    <property type="match status" value="1"/>
</dbReference>
<evidence type="ECO:0000313" key="7">
    <source>
        <dbReference type="Proteomes" id="UP000676169"/>
    </source>
</evidence>
<dbReference type="InterPro" id="IPR036388">
    <property type="entry name" value="WH-like_DNA-bd_sf"/>
</dbReference>
<keyword evidence="3" id="KW-0731">Sigma factor</keyword>
<dbReference type="InterPro" id="IPR013324">
    <property type="entry name" value="RNA_pol_sigma_r3/r4-like"/>
</dbReference>